<proteinExistence type="predicted"/>
<dbReference type="Proteomes" id="UP000198984">
    <property type="component" value="Unassembled WGS sequence"/>
</dbReference>
<dbReference type="InterPro" id="IPR053145">
    <property type="entry name" value="AB_hydrolase_Est10"/>
</dbReference>
<dbReference type="SUPFAM" id="SSF53474">
    <property type="entry name" value="alpha/beta-Hydrolases"/>
    <property type="match status" value="1"/>
</dbReference>
<organism evidence="3 4">
    <name type="scientific">Chitinophaga rupis</name>
    <dbReference type="NCBI Taxonomy" id="573321"/>
    <lineage>
        <taxon>Bacteria</taxon>
        <taxon>Pseudomonadati</taxon>
        <taxon>Bacteroidota</taxon>
        <taxon>Chitinophagia</taxon>
        <taxon>Chitinophagales</taxon>
        <taxon>Chitinophagaceae</taxon>
        <taxon>Chitinophaga</taxon>
    </lineage>
</organism>
<dbReference type="GO" id="GO:0052689">
    <property type="term" value="F:carboxylic ester hydrolase activity"/>
    <property type="evidence" value="ECO:0007669"/>
    <property type="project" value="TreeGrafter"/>
</dbReference>
<evidence type="ECO:0000256" key="1">
    <source>
        <dbReference type="SAM" id="SignalP"/>
    </source>
</evidence>
<dbReference type="EMBL" id="FOBB01000008">
    <property type="protein sequence ID" value="SEN10203.1"/>
    <property type="molecule type" value="Genomic_DNA"/>
</dbReference>
<feature type="domain" description="Serine aminopeptidase S33" evidence="2">
    <location>
        <begin position="76"/>
        <end position="189"/>
    </location>
</feature>
<dbReference type="AlphaFoldDB" id="A0A1H8DSK4"/>
<dbReference type="RefSeq" id="WP_089918680.1">
    <property type="nucleotide sequence ID" value="NZ_FOBB01000008.1"/>
</dbReference>
<dbReference type="Gene3D" id="3.40.50.1820">
    <property type="entry name" value="alpha/beta hydrolase"/>
    <property type="match status" value="1"/>
</dbReference>
<protein>
    <recommendedName>
        <fullName evidence="2">Serine aminopeptidase S33 domain-containing protein</fullName>
    </recommendedName>
</protein>
<evidence type="ECO:0000313" key="4">
    <source>
        <dbReference type="Proteomes" id="UP000198984"/>
    </source>
</evidence>
<keyword evidence="4" id="KW-1185">Reference proteome</keyword>
<dbReference type="PANTHER" id="PTHR43265:SF1">
    <property type="entry name" value="ESTERASE ESTD"/>
    <property type="match status" value="1"/>
</dbReference>
<dbReference type="InterPro" id="IPR029058">
    <property type="entry name" value="AB_hydrolase_fold"/>
</dbReference>
<reference evidence="3 4" key="1">
    <citation type="submission" date="2016-10" db="EMBL/GenBank/DDBJ databases">
        <authorList>
            <person name="de Groot N.N."/>
        </authorList>
    </citation>
    <scope>NUCLEOTIDE SEQUENCE [LARGE SCALE GENOMIC DNA]</scope>
    <source>
        <strain evidence="3 4">DSM 21039</strain>
    </source>
</reference>
<gene>
    <name evidence="3" type="ORF">SAMN04488505_10889</name>
</gene>
<evidence type="ECO:0000313" key="3">
    <source>
        <dbReference type="EMBL" id="SEN10203.1"/>
    </source>
</evidence>
<dbReference type="Pfam" id="PF12146">
    <property type="entry name" value="Hydrolase_4"/>
    <property type="match status" value="1"/>
</dbReference>
<accession>A0A1H8DSK4</accession>
<dbReference type="OrthoDB" id="9809549at2"/>
<evidence type="ECO:0000259" key="2">
    <source>
        <dbReference type="Pfam" id="PF12146"/>
    </source>
</evidence>
<sequence>MSRQFIFSCLLSMAAIQFCQAQAVPISKPVHFNNKDSIRFGGTLTLPAGRHTFPAVVLLSGTGKQDRDGTMAGHKMFKTLADSLAALGVAVLRTDDRGVGETNGVYETATTKDFANDALAAVAFLRTQPGVAAIGFIGHSEGGAAAIIAAAGNRDIAFVITLAGLATRGLDALKLQNRAIINAAPISDYDKNRHNTITTLMFDTAYRYAYTPLMEARLRAAYAAWKHADDSAYAKDKPGEFDHMRFFADSYIRQATGPWYQYHLRYDPAPFLQQIKVPFLALNGDKDMMVPYKENLDMIKNTLQQSGNNQVTVKVIPGLNHLFLHCNTCTNEEISQLKGDFAPEAWQEIKHWLQPFL</sequence>
<feature type="chain" id="PRO_5011474392" description="Serine aminopeptidase S33 domain-containing protein" evidence="1">
    <location>
        <begin position="24"/>
        <end position="357"/>
    </location>
</feature>
<dbReference type="STRING" id="573321.SAMN04488505_10889"/>
<feature type="signal peptide" evidence="1">
    <location>
        <begin position="1"/>
        <end position="23"/>
    </location>
</feature>
<dbReference type="InterPro" id="IPR022742">
    <property type="entry name" value="Hydrolase_4"/>
</dbReference>
<name>A0A1H8DSK4_9BACT</name>
<keyword evidence="1" id="KW-0732">Signal</keyword>
<dbReference type="PANTHER" id="PTHR43265">
    <property type="entry name" value="ESTERASE ESTD"/>
    <property type="match status" value="1"/>
</dbReference>